<dbReference type="NCBIfam" id="TIGR02024">
    <property type="entry name" value="FtcD"/>
    <property type="match status" value="1"/>
</dbReference>
<dbReference type="InterPro" id="IPR013802">
    <property type="entry name" value="Formiminotransferase_C"/>
</dbReference>
<evidence type="ECO:0000256" key="1">
    <source>
        <dbReference type="ARBA" id="ARBA00004496"/>
    </source>
</evidence>
<name>A0A0F9TPC8_9ZZZZ</name>
<dbReference type="UniPathway" id="UPA00379">
    <property type="reaction ID" value="UER00555"/>
</dbReference>
<reference evidence="10" key="1">
    <citation type="journal article" date="2015" name="Nature">
        <title>Complex archaea that bridge the gap between prokaryotes and eukaryotes.</title>
        <authorList>
            <person name="Spang A."/>
            <person name="Saw J.H."/>
            <person name="Jorgensen S.L."/>
            <person name="Zaremba-Niedzwiedzka K."/>
            <person name="Martijn J."/>
            <person name="Lind A.E."/>
            <person name="van Eijk R."/>
            <person name="Schleper C."/>
            <person name="Guy L."/>
            <person name="Ettema T.J."/>
        </authorList>
    </citation>
    <scope>NUCLEOTIDE SEQUENCE</scope>
</reference>
<dbReference type="GO" id="GO:0005542">
    <property type="term" value="F:folic acid binding"/>
    <property type="evidence" value="ECO:0007669"/>
    <property type="project" value="UniProtKB-KW"/>
</dbReference>
<dbReference type="InterPro" id="IPR022384">
    <property type="entry name" value="FormiminoTrfase_cat_dom_sf"/>
</dbReference>
<dbReference type="Gene3D" id="3.30.990.10">
    <property type="entry name" value="Formiminotransferase, N-terminal subdomain"/>
    <property type="match status" value="1"/>
</dbReference>
<dbReference type="SMART" id="SM01221">
    <property type="entry name" value="FTCD"/>
    <property type="match status" value="1"/>
</dbReference>
<dbReference type="Gene3D" id="3.30.70.670">
    <property type="entry name" value="Formiminotransferase, C-terminal subdomain"/>
    <property type="match status" value="1"/>
</dbReference>
<dbReference type="PANTHER" id="PTHR12234">
    <property type="entry name" value="FORMIMINOTRANSFERASE-CYCLODEAMINASE"/>
    <property type="match status" value="1"/>
</dbReference>
<comment type="pathway">
    <text evidence="2">Amino-acid degradation; L-histidine degradation into L-glutamate; L-glutamate from N-formimidoyl-L-glutamate (transferase route): step 1/1.</text>
</comment>
<evidence type="ECO:0000259" key="8">
    <source>
        <dbReference type="SMART" id="SM01221"/>
    </source>
</evidence>
<feature type="domain" description="Formiminotransferase C-terminal subdomain" evidence="8">
    <location>
        <begin position="185"/>
        <end position="297"/>
    </location>
</feature>
<keyword evidence="7" id="KW-0290">Folate-binding</keyword>
<dbReference type="EC" id="2.1.2.5" evidence="3"/>
<dbReference type="InterPro" id="IPR051623">
    <property type="entry name" value="FTCD"/>
</dbReference>
<dbReference type="EMBL" id="LAZR01001088">
    <property type="protein sequence ID" value="KKN50946.1"/>
    <property type="molecule type" value="Genomic_DNA"/>
</dbReference>
<feature type="domain" description="Formiminotransferase N-terminal subdomain" evidence="9">
    <location>
        <begin position="7"/>
        <end position="184"/>
    </location>
</feature>
<evidence type="ECO:0000256" key="4">
    <source>
        <dbReference type="ARBA" id="ARBA00022490"/>
    </source>
</evidence>
<dbReference type="InterPro" id="IPR037064">
    <property type="entry name" value="Formiminotransferase_N_sf"/>
</dbReference>
<keyword evidence="6" id="KW-0369">Histidine metabolism</keyword>
<evidence type="ECO:0000256" key="6">
    <source>
        <dbReference type="ARBA" id="ARBA00022808"/>
    </source>
</evidence>
<keyword evidence="5" id="KW-0808">Transferase</keyword>
<evidence type="ECO:0000256" key="2">
    <source>
        <dbReference type="ARBA" id="ARBA00005082"/>
    </source>
</evidence>
<organism evidence="10">
    <name type="scientific">marine sediment metagenome</name>
    <dbReference type="NCBI Taxonomy" id="412755"/>
    <lineage>
        <taxon>unclassified sequences</taxon>
        <taxon>metagenomes</taxon>
        <taxon>ecological metagenomes</taxon>
    </lineage>
</organism>
<comment type="subcellular location">
    <subcellularLocation>
        <location evidence="1">Cytoplasm</location>
    </subcellularLocation>
</comment>
<dbReference type="GO" id="GO:0019556">
    <property type="term" value="P:L-histidine catabolic process to glutamate and formamide"/>
    <property type="evidence" value="ECO:0007669"/>
    <property type="project" value="UniProtKB-UniPathway"/>
</dbReference>
<protein>
    <recommendedName>
        <fullName evidence="3">glutamate formimidoyltransferase</fullName>
        <ecNumber evidence="3">2.1.2.5</ecNumber>
    </recommendedName>
</protein>
<dbReference type="GO" id="GO:0005737">
    <property type="term" value="C:cytoplasm"/>
    <property type="evidence" value="ECO:0007669"/>
    <property type="project" value="UniProtKB-SubCell"/>
</dbReference>
<dbReference type="PANTHER" id="PTHR12234:SF8">
    <property type="entry name" value="FORMIMINOTRANSFERASE-CYCLODEAMINASE"/>
    <property type="match status" value="1"/>
</dbReference>
<comment type="caution">
    <text evidence="10">The sequence shown here is derived from an EMBL/GenBank/DDBJ whole genome shotgun (WGS) entry which is preliminary data.</text>
</comment>
<evidence type="ECO:0000256" key="3">
    <source>
        <dbReference type="ARBA" id="ARBA00012252"/>
    </source>
</evidence>
<keyword evidence="4" id="KW-0963">Cytoplasm</keyword>
<dbReference type="GO" id="GO:0030409">
    <property type="term" value="F:glutamate formimidoyltransferase activity"/>
    <property type="evidence" value="ECO:0007669"/>
    <property type="project" value="UniProtKB-EC"/>
</dbReference>
<dbReference type="InterPro" id="IPR012886">
    <property type="entry name" value="Formiminotransferase_N"/>
</dbReference>
<dbReference type="SUPFAM" id="SSF55116">
    <property type="entry name" value="Formiminotransferase domain of formiminotransferase-cyclodeaminase"/>
    <property type="match status" value="2"/>
</dbReference>
<sequence>MKEGKKKIVESVPNYSEGIDGNKIELIVTEIRNTPNTCIVDVQSDSDYNRAVITFVGTPESVVEANIKAAKKAIELIDMNKHKGQHPRIGAIDVVPFVPAQNVTMEECVELSIKFAEAIAKEGVPVYLYEESARKMERKNIDNIRKGEYEKLREMIRTDSERKPDFGPSEFHPTAGAIITGARNPLISFNINLGTKDVRIAKKIAKAIHLRSGGLVNIKAMGTVLAKRDCVQVGISNINFKKTPLYRQMELVRIEAARYGVSVIGTELIGVLPLQAVLNSLEYYLQLEKPEKLEEKHLLEHYFDF</sequence>
<evidence type="ECO:0000259" key="9">
    <source>
        <dbReference type="SMART" id="SM01222"/>
    </source>
</evidence>
<accession>A0A0F9TPC8</accession>
<dbReference type="AlphaFoldDB" id="A0A0F9TPC8"/>
<dbReference type="GO" id="GO:0019557">
    <property type="term" value="P:L-histidine catabolic process to glutamate and formate"/>
    <property type="evidence" value="ECO:0007669"/>
    <property type="project" value="UniProtKB-UniPathway"/>
</dbReference>
<evidence type="ECO:0000256" key="7">
    <source>
        <dbReference type="ARBA" id="ARBA00022954"/>
    </source>
</evidence>
<dbReference type="Pfam" id="PF07837">
    <property type="entry name" value="FTCD_N"/>
    <property type="match status" value="1"/>
</dbReference>
<gene>
    <name evidence="10" type="ORF">LCGC14_0627640</name>
</gene>
<evidence type="ECO:0000313" key="10">
    <source>
        <dbReference type="EMBL" id="KKN50946.1"/>
    </source>
</evidence>
<dbReference type="InterPro" id="IPR037070">
    <property type="entry name" value="Formiminotransferase_C_sf"/>
</dbReference>
<proteinExistence type="predicted"/>
<dbReference type="Pfam" id="PF02971">
    <property type="entry name" value="FTCD"/>
    <property type="match status" value="1"/>
</dbReference>
<evidence type="ECO:0000256" key="5">
    <source>
        <dbReference type="ARBA" id="ARBA00022679"/>
    </source>
</evidence>
<dbReference type="SMART" id="SM01222">
    <property type="entry name" value="FTCD_N"/>
    <property type="match status" value="1"/>
</dbReference>
<dbReference type="InterPro" id="IPR004227">
    <property type="entry name" value="Formiminotransferase_cat"/>
</dbReference>